<proteinExistence type="inferred from homology"/>
<dbReference type="Pfam" id="PF03949">
    <property type="entry name" value="Malic_M"/>
    <property type="match status" value="1"/>
</dbReference>
<dbReference type="GO" id="GO:0046872">
    <property type="term" value="F:metal ion binding"/>
    <property type="evidence" value="ECO:0007669"/>
    <property type="project" value="UniProtKB-KW"/>
</dbReference>
<dbReference type="PRINTS" id="PR00072">
    <property type="entry name" value="MALOXRDTASE"/>
</dbReference>
<dbReference type="InterPro" id="IPR046346">
    <property type="entry name" value="Aminoacid_DH-like_N_sf"/>
</dbReference>
<dbReference type="Pfam" id="PF00390">
    <property type="entry name" value="malic"/>
    <property type="match status" value="1"/>
</dbReference>
<evidence type="ECO:0000256" key="1">
    <source>
        <dbReference type="ARBA" id="ARBA00001936"/>
    </source>
</evidence>
<dbReference type="InterPro" id="IPR012301">
    <property type="entry name" value="Malic_N_dom"/>
</dbReference>
<reference evidence="14" key="1">
    <citation type="submission" date="2017-12" db="EMBL/GenBank/DDBJ databases">
        <title>Whole genome sequencing of Acidipropionibacterium jensenii strains JS279 and JS280.</title>
        <authorList>
            <person name="Deptula P."/>
            <person name="Laine P."/>
            <person name="Smolander O.-P."/>
            <person name="Paulin L."/>
            <person name="Auvinen P."/>
            <person name="Varmanen P."/>
        </authorList>
    </citation>
    <scope>NUCLEOTIDE SEQUENCE [LARGE SCALE GENOMIC DNA]</scope>
    <source>
        <strain evidence="14">JS280</strain>
    </source>
</reference>
<comment type="cofactor">
    <cofactor evidence="1">
        <name>Mn(2+)</name>
        <dbReference type="ChEBI" id="CHEBI:29035"/>
    </cofactor>
</comment>
<dbReference type="NCBIfam" id="NF010052">
    <property type="entry name" value="PRK13529.1"/>
    <property type="match status" value="1"/>
</dbReference>
<dbReference type="PANTHER" id="PTHR23406:SF34">
    <property type="entry name" value="NAD-DEPENDENT MALIC ENZYME, MITOCHONDRIAL"/>
    <property type="match status" value="1"/>
</dbReference>
<dbReference type="RefSeq" id="WP_097799398.1">
    <property type="nucleotide sequence ID" value="NZ_CP025570.1"/>
</dbReference>
<organism evidence="13 14">
    <name type="scientific">Acidipropionibacterium jensenii</name>
    <dbReference type="NCBI Taxonomy" id="1749"/>
    <lineage>
        <taxon>Bacteria</taxon>
        <taxon>Bacillati</taxon>
        <taxon>Actinomycetota</taxon>
        <taxon>Actinomycetes</taxon>
        <taxon>Propionibacteriales</taxon>
        <taxon>Propionibacteriaceae</taxon>
        <taxon>Acidipropionibacterium</taxon>
    </lineage>
</organism>
<feature type="binding site" evidence="9">
    <location>
        <position position="282"/>
    </location>
    <ligand>
        <name>a divalent metal cation</name>
        <dbReference type="ChEBI" id="CHEBI:60240"/>
    </ligand>
</feature>
<feature type="active site" description="Proton acceptor" evidence="7">
    <location>
        <position position="187"/>
    </location>
</feature>
<dbReference type="PANTHER" id="PTHR23406">
    <property type="entry name" value="MALIC ENZYME-RELATED"/>
    <property type="match status" value="1"/>
</dbReference>
<dbReference type="GO" id="GO:0006108">
    <property type="term" value="P:malate metabolic process"/>
    <property type="evidence" value="ECO:0007669"/>
    <property type="project" value="TreeGrafter"/>
</dbReference>
<gene>
    <name evidence="13" type="ORF">C0Z10_10905</name>
</gene>
<dbReference type="PROSITE" id="PS00331">
    <property type="entry name" value="MALIC_ENZYMES"/>
    <property type="match status" value="1"/>
</dbReference>
<feature type="binding site" evidence="9">
    <location>
        <position position="258"/>
    </location>
    <ligand>
        <name>a divalent metal cation</name>
        <dbReference type="ChEBI" id="CHEBI:60240"/>
    </ligand>
</feature>
<sequence>MTSTQLHHDFEFGFDGHGEVLRIAARGSEVLANAVINRGTAFSAQERKALGLKGLLPSGVTTMEDQLKRVYVQYRAQRSPLDKYLFLNTLHDRNEVLYYRLLSEHIEEMLPIVYTPTIGQAIREYSHWYHRPRGVYLSIDDPEGIEDALLSMGHGPDEVDLIVATDSEGILGIGDQGVGGVAITIGKLAVYTAAAGIHPHRVLPVVLDTGTDNLDLLNDEVYLGVRHARVRGERYDAFIDRYVTTAHRLFPHAMLHWEDFGASNATRILNKYRDDYCTFNDDIQGTAAVVAAAVMSAVQVSGTPLADQRIVIHGAGTAGIGIARLLVQMMCQDGVDPETARSRVWGLGSRGLLREGIAVRDFQQPFARSAAELAGWTLDLPGHYELADVVRNVHPTILIGCSAQPGAFTEQIVRDMAQSCQRPIIMPLSNPTDRAEASPADLISWTSGRALVATGSPFPPVRYNGVSYRIAQANNALVFPGIGLGVTAARATRISDSMITAAVRTVARSVDPRPAGASLLPEISGLLPLSAQVGLAVALAAQKEGLATAPLDNPVQAIYDAIWRPDYPRVKAI</sequence>
<dbReference type="InterPro" id="IPR036291">
    <property type="entry name" value="NAD(P)-bd_dom_sf"/>
</dbReference>
<feature type="domain" description="Malic enzyme NAD-binding" evidence="11">
    <location>
        <begin position="283"/>
        <end position="542"/>
    </location>
</feature>
<evidence type="ECO:0000256" key="9">
    <source>
        <dbReference type="PIRSR" id="PIRSR000106-3"/>
    </source>
</evidence>
<evidence type="ECO:0000259" key="11">
    <source>
        <dbReference type="SMART" id="SM00919"/>
    </source>
</evidence>
<protein>
    <recommendedName>
        <fullName evidence="5">Putative malate oxidoreductase [NAD]</fullName>
    </recommendedName>
    <alternativeName>
        <fullName evidence="6">Malic enzyme</fullName>
    </alternativeName>
</protein>
<comment type="similarity">
    <text evidence="2 10">Belongs to the malic enzymes family.</text>
</comment>
<evidence type="ECO:0000256" key="10">
    <source>
        <dbReference type="RuleBase" id="RU003427"/>
    </source>
</evidence>
<dbReference type="GO" id="GO:0051287">
    <property type="term" value="F:NAD binding"/>
    <property type="evidence" value="ECO:0007669"/>
    <property type="project" value="InterPro"/>
</dbReference>
<evidence type="ECO:0000256" key="4">
    <source>
        <dbReference type="ARBA" id="ARBA00023027"/>
    </source>
</evidence>
<dbReference type="SUPFAM" id="SSF53223">
    <property type="entry name" value="Aminoacid dehydrogenase-like, N-terminal domain"/>
    <property type="match status" value="1"/>
</dbReference>
<dbReference type="PIRSF" id="PIRSF000106">
    <property type="entry name" value="ME"/>
    <property type="match status" value="1"/>
</dbReference>
<dbReference type="Proteomes" id="UP000285875">
    <property type="component" value="Chromosome"/>
</dbReference>
<evidence type="ECO:0000256" key="6">
    <source>
        <dbReference type="ARBA" id="ARBA00082317"/>
    </source>
</evidence>
<evidence type="ECO:0000313" key="13">
    <source>
        <dbReference type="EMBL" id="AZZ40177.1"/>
    </source>
</evidence>
<keyword evidence="4" id="KW-0520">NAD</keyword>
<evidence type="ECO:0000313" key="14">
    <source>
        <dbReference type="Proteomes" id="UP000285875"/>
    </source>
</evidence>
<comment type="cofactor">
    <cofactor evidence="9">
        <name>Mg(2+)</name>
        <dbReference type="ChEBI" id="CHEBI:18420"/>
    </cofactor>
    <cofactor evidence="9">
        <name>Mn(2+)</name>
        <dbReference type="ChEBI" id="CHEBI:29035"/>
    </cofactor>
    <text evidence="9">Divalent metal cations. Prefers magnesium or manganese.</text>
</comment>
<dbReference type="InterPro" id="IPR001891">
    <property type="entry name" value="Malic_OxRdtase"/>
</dbReference>
<dbReference type="SUPFAM" id="SSF51735">
    <property type="entry name" value="NAD(P)-binding Rossmann-fold domains"/>
    <property type="match status" value="1"/>
</dbReference>
<feature type="domain" description="Malic enzyme N-terminal" evidence="12">
    <location>
        <begin position="91"/>
        <end position="273"/>
    </location>
</feature>
<feature type="binding site" evidence="8">
    <location>
        <position position="474"/>
    </location>
    <ligand>
        <name>(S)-malate</name>
        <dbReference type="ChEBI" id="CHEBI:15589"/>
    </ligand>
</feature>
<name>A0A3Q9UM51_9ACTN</name>
<dbReference type="Gene3D" id="3.40.50.720">
    <property type="entry name" value="NAD(P)-binding Rossmann-like Domain"/>
    <property type="match status" value="1"/>
</dbReference>
<dbReference type="InterPro" id="IPR012302">
    <property type="entry name" value="Malic_NAD-bd"/>
</dbReference>
<evidence type="ECO:0000256" key="7">
    <source>
        <dbReference type="PIRSR" id="PIRSR000106-1"/>
    </source>
</evidence>
<evidence type="ECO:0000256" key="5">
    <source>
        <dbReference type="ARBA" id="ARBA00073308"/>
    </source>
</evidence>
<evidence type="ECO:0000256" key="8">
    <source>
        <dbReference type="PIRSR" id="PIRSR000106-2"/>
    </source>
</evidence>
<dbReference type="SMART" id="SM01274">
    <property type="entry name" value="malic"/>
    <property type="match status" value="1"/>
</dbReference>
<feature type="binding site" evidence="8">
    <location>
        <position position="430"/>
    </location>
    <ligand>
        <name>(S)-malate</name>
        <dbReference type="ChEBI" id="CHEBI:15589"/>
    </ligand>
</feature>
<accession>A0A3Q9UM51</accession>
<evidence type="ECO:0000256" key="3">
    <source>
        <dbReference type="ARBA" id="ARBA00022723"/>
    </source>
</evidence>
<dbReference type="GO" id="GO:0016616">
    <property type="term" value="F:oxidoreductase activity, acting on the CH-OH group of donors, NAD or NADP as acceptor"/>
    <property type="evidence" value="ECO:0007669"/>
    <property type="project" value="InterPro"/>
</dbReference>
<dbReference type="InterPro" id="IPR015884">
    <property type="entry name" value="Malic_enzyme_CS"/>
</dbReference>
<dbReference type="InterPro" id="IPR037062">
    <property type="entry name" value="Malic_N_dom_sf"/>
</dbReference>
<dbReference type="SMART" id="SM00919">
    <property type="entry name" value="Malic_M"/>
    <property type="match status" value="1"/>
</dbReference>
<dbReference type="KEGG" id="aji:C0Z10_10905"/>
<evidence type="ECO:0000256" key="2">
    <source>
        <dbReference type="ARBA" id="ARBA00008785"/>
    </source>
</evidence>
<dbReference type="EMBL" id="CP025570">
    <property type="protein sequence ID" value="AZZ40177.1"/>
    <property type="molecule type" value="Genomic_DNA"/>
</dbReference>
<dbReference type="GO" id="GO:0005829">
    <property type="term" value="C:cytosol"/>
    <property type="evidence" value="ECO:0007669"/>
    <property type="project" value="TreeGrafter"/>
</dbReference>
<keyword evidence="3 9" id="KW-0479">Metal-binding</keyword>
<dbReference type="Gene3D" id="3.40.50.10380">
    <property type="entry name" value="Malic enzyme, N-terminal domain"/>
    <property type="match status" value="1"/>
</dbReference>
<feature type="active site" description="Proton donor" evidence="7">
    <location>
        <position position="114"/>
    </location>
</feature>
<dbReference type="FunFam" id="3.40.50.10380:FF:000001">
    <property type="entry name" value="NAD-dependent malic enzyme"/>
    <property type="match status" value="1"/>
</dbReference>
<dbReference type="AlphaFoldDB" id="A0A3Q9UM51"/>
<dbReference type="GO" id="GO:0004470">
    <property type="term" value="F:malic enzyme activity"/>
    <property type="evidence" value="ECO:0007669"/>
    <property type="project" value="InterPro"/>
</dbReference>
<evidence type="ECO:0000259" key="12">
    <source>
        <dbReference type="SMART" id="SM01274"/>
    </source>
</evidence>
<feature type="binding site" evidence="9">
    <location>
        <position position="259"/>
    </location>
    <ligand>
        <name>a divalent metal cation</name>
        <dbReference type="ChEBI" id="CHEBI:60240"/>
    </ligand>
</feature>